<evidence type="ECO:0000313" key="3">
    <source>
        <dbReference type="EMBL" id="SFV60109.1"/>
    </source>
</evidence>
<dbReference type="PROSITE" id="PS51782">
    <property type="entry name" value="LYSM"/>
    <property type="match status" value="1"/>
</dbReference>
<gene>
    <name evidence="3" type="ORF">MNB_SV-14-1344</name>
</gene>
<dbReference type="AlphaFoldDB" id="A0A1W1C2U3"/>
<keyword evidence="1" id="KW-0175">Coiled coil</keyword>
<name>A0A1W1C2U3_9ZZZZ</name>
<protein>
    <recommendedName>
        <fullName evidence="2">LysM domain-containing protein</fullName>
    </recommendedName>
</protein>
<feature type="coiled-coil region" evidence="1">
    <location>
        <begin position="71"/>
        <end position="131"/>
    </location>
</feature>
<accession>A0A1W1C2U3</accession>
<evidence type="ECO:0000259" key="2">
    <source>
        <dbReference type="PROSITE" id="PS51782"/>
    </source>
</evidence>
<dbReference type="InterPro" id="IPR018392">
    <property type="entry name" value="LysM"/>
</dbReference>
<feature type="domain" description="LysM" evidence="2">
    <location>
        <begin position="247"/>
        <end position="296"/>
    </location>
</feature>
<dbReference type="Gene3D" id="3.10.350.10">
    <property type="entry name" value="LysM domain"/>
    <property type="match status" value="1"/>
</dbReference>
<evidence type="ECO:0000256" key="1">
    <source>
        <dbReference type="SAM" id="Coils"/>
    </source>
</evidence>
<feature type="coiled-coil region" evidence="1">
    <location>
        <begin position="181"/>
        <end position="218"/>
    </location>
</feature>
<reference evidence="3" key="1">
    <citation type="submission" date="2016-10" db="EMBL/GenBank/DDBJ databases">
        <authorList>
            <person name="de Groot N.N."/>
        </authorList>
    </citation>
    <scope>NUCLEOTIDE SEQUENCE</scope>
</reference>
<dbReference type="EMBL" id="FPHN01000109">
    <property type="protein sequence ID" value="SFV60109.1"/>
    <property type="molecule type" value="Genomic_DNA"/>
</dbReference>
<dbReference type="Pfam" id="PF01476">
    <property type="entry name" value="LysM"/>
    <property type="match status" value="1"/>
</dbReference>
<sequence length="299" mass="34244">MKSNLVIPLTLITILFIGCQKSQEENKNSSIAINKIEQNITNKETSLGCESNHSSSQECTEEEMDSAKFILNTLKKDIKTSENSNINLIKENLTVSLKEIEKETNKKNRLKDNLEALVNKLNGNKKKDLENFVNQIDNYEFKNVKENRTDSTSKDTVSNIKRELKNLIEIEDTKVKPKVVKKRLETLIANVTESKKSLEQTKKSLKNLIKEVGEKKASSSVKKFASAIIEDVSSKKISIIKENEQYYTIKVQQGDNLSLLAERYYNNKNKYKLIYNANKDKINSKYEIYPGTKLLIPKI</sequence>
<dbReference type="PROSITE" id="PS51257">
    <property type="entry name" value="PROKAR_LIPOPROTEIN"/>
    <property type="match status" value="1"/>
</dbReference>
<proteinExistence type="predicted"/>
<dbReference type="SMART" id="SM00257">
    <property type="entry name" value="LysM"/>
    <property type="match status" value="1"/>
</dbReference>
<dbReference type="InterPro" id="IPR036779">
    <property type="entry name" value="LysM_dom_sf"/>
</dbReference>
<dbReference type="PANTHER" id="PTHR34700:SF4">
    <property type="entry name" value="PHAGE-LIKE ELEMENT PBSX PROTEIN XKDP"/>
    <property type="match status" value="1"/>
</dbReference>
<organism evidence="3">
    <name type="scientific">hydrothermal vent metagenome</name>
    <dbReference type="NCBI Taxonomy" id="652676"/>
    <lineage>
        <taxon>unclassified sequences</taxon>
        <taxon>metagenomes</taxon>
        <taxon>ecological metagenomes</taxon>
    </lineage>
</organism>
<dbReference type="InterPro" id="IPR052196">
    <property type="entry name" value="Bact_Kbp"/>
</dbReference>
<dbReference type="PANTHER" id="PTHR34700">
    <property type="entry name" value="POTASSIUM BINDING PROTEIN KBP"/>
    <property type="match status" value="1"/>
</dbReference>